<proteinExistence type="predicted"/>
<evidence type="ECO:0000313" key="2">
    <source>
        <dbReference type="Proteomes" id="UP001144978"/>
    </source>
</evidence>
<gene>
    <name evidence="1" type="ORF">NUW54_g5423</name>
</gene>
<accession>A0ACC1PY52</accession>
<comment type="caution">
    <text evidence="1">The sequence shown here is derived from an EMBL/GenBank/DDBJ whole genome shotgun (WGS) entry which is preliminary data.</text>
</comment>
<protein>
    <submittedName>
        <fullName evidence="1">Uncharacterized protein</fullName>
    </submittedName>
</protein>
<reference evidence="1" key="1">
    <citation type="submission" date="2022-08" db="EMBL/GenBank/DDBJ databases">
        <title>Genome Sequence of Pycnoporus sanguineus.</title>
        <authorList>
            <person name="Buettner E."/>
        </authorList>
    </citation>
    <scope>NUCLEOTIDE SEQUENCE</scope>
    <source>
        <strain evidence="1">CG-C14</strain>
    </source>
</reference>
<dbReference type="EMBL" id="JANSHE010001333">
    <property type="protein sequence ID" value="KAJ3003203.1"/>
    <property type="molecule type" value="Genomic_DNA"/>
</dbReference>
<organism evidence="1 2">
    <name type="scientific">Trametes sanguinea</name>
    <dbReference type="NCBI Taxonomy" id="158606"/>
    <lineage>
        <taxon>Eukaryota</taxon>
        <taxon>Fungi</taxon>
        <taxon>Dikarya</taxon>
        <taxon>Basidiomycota</taxon>
        <taxon>Agaricomycotina</taxon>
        <taxon>Agaricomycetes</taxon>
        <taxon>Polyporales</taxon>
        <taxon>Polyporaceae</taxon>
        <taxon>Trametes</taxon>
    </lineage>
</organism>
<keyword evidence="2" id="KW-1185">Reference proteome</keyword>
<dbReference type="Proteomes" id="UP001144978">
    <property type="component" value="Unassembled WGS sequence"/>
</dbReference>
<sequence length="214" mass="23481">MSHQRNGEFLPLKHEIVLGNPTTYTTTYVAIWATGSREPATEPISGLSSAASTIGEQEPRYWIRYTYNLLQPVISRGNQTRRPGGCITPQALKVYPDRSVQAWVWSAQSTDAPGAILHGQATGMIPRGYDGHESVGEQAASLDRAAVPAANDTTVRTDRCAPIQTAFSLEQEDLPVAKSAFTAIRRPLSAGDRVRKTREQLVSEGFRLIQWDGM</sequence>
<evidence type="ECO:0000313" key="1">
    <source>
        <dbReference type="EMBL" id="KAJ3003203.1"/>
    </source>
</evidence>
<name>A0ACC1PY52_9APHY</name>